<dbReference type="EMBL" id="MU154940">
    <property type="protein sequence ID" value="KAF9486772.1"/>
    <property type="molecule type" value="Genomic_DNA"/>
</dbReference>
<dbReference type="Proteomes" id="UP000807025">
    <property type="component" value="Unassembled WGS sequence"/>
</dbReference>
<dbReference type="OrthoDB" id="248779at2759"/>
<evidence type="ECO:0000313" key="3">
    <source>
        <dbReference type="Proteomes" id="UP000807025"/>
    </source>
</evidence>
<organism evidence="2 3">
    <name type="scientific">Pleurotus eryngii</name>
    <name type="common">Boletus of the steppes</name>
    <dbReference type="NCBI Taxonomy" id="5323"/>
    <lineage>
        <taxon>Eukaryota</taxon>
        <taxon>Fungi</taxon>
        <taxon>Dikarya</taxon>
        <taxon>Basidiomycota</taxon>
        <taxon>Agaricomycotina</taxon>
        <taxon>Agaricomycetes</taxon>
        <taxon>Agaricomycetidae</taxon>
        <taxon>Agaricales</taxon>
        <taxon>Pleurotineae</taxon>
        <taxon>Pleurotaceae</taxon>
        <taxon>Pleurotus</taxon>
    </lineage>
</organism>
<dbReference type="Gene3D" id="3.40.1340.10">
    <property type="entry name" value="RNA polymerase, Rpb5, N-terminal domain"/>
    <property type="match status" value="1"/>
</dbReference>
<name>A0A9P6D0W1_PLEER</name>
<protein>
    <recommendedName>
        <fullName evidence="1">RNA polymerase Rpb5 N-terminal domain-containing protein</fullName>
    </recommendedName>
</protein>
<dbReference type="Pfam" id="PF03871">
    <property type="entry name" value="RNA_pol_Rpb5_N"/>
    <property type="match status" value="1"/>
</dbReference>
<dbReference type="AlphaFoldDB" id="A0A9P6D0W1"/>
<dbReference type="GO" id="GO:0003677">
    <property type="term" value="F:DNA binding"/>
    <property type="evidence" value="ECO:0007669"/>
    <property type="project" value="InterPro"/>
</dbReference>
<gene>
    <name evidence="2" type="ORF">BDN71DRAFT_1558452</name>
</gene>
<dbReference type="InterPro" id="IPR036710">
    <property type="entry name" value="RNA_pol_Rpb5_N_sf"/>
</dbReference>
<comment type="caution">
    <text evidence="2">The sequence shown here is derived from an EMBL/GenBank/DDBJ whole genome shotgun (WGS) entry which is preliminary data.</text>
</comment>
<dbReference type="InterPro" id="IPR005571">
    <property type="entry name" value="RNA_pol_Rpb5_N"/>
</dbReference>
<dbReference type="GO" id="GO:0006351">
    <property type="term" value="P:DNA-templated transcription"/>
    <property type="evidence" value="ECO:0007669"/>
    <property type="project" value="InterPro"/>
</dbReference>
<proteinExistence type="predicted"/>
<evidence type="ECO:0000259" key="1">
    <source>
        <dbReference type="Pfam" id="PF03871"/>
    </source>
</evidence>
<reference evidence="2" key="1">
    <citation type="submission" date="2020-11" db="EMBL/GenBank/DDBJ databases">
        <authorList>
            <consortium name="DOE Joint Genome Institute"/>
            <person name="Ahrendt S."/>
            <person name="Riley R."/>
            <person name="Andreopoulos W."/>
            <person name="Labutti K."/>
            <person name="Pangilinan J."/>
            <person name="Ruiz-Duenas F.J."/>
            <person name="Barrasa J.M."/>
            <person name="Sanchez-Garcia M."/>
            <person name="Camarero S."/>
            <person name="Miyauchi S."/>
            <person name="Serrano A."/>
            <person name="Linde D."/>
            <person name="Babiker R."/>
            <person name="Drula E."/>
            <person name="Ayuso-Fernandez I."/>
            <person name="Pacheco R."/>
            <person name="Padilla G."/>
            <person name="Ferreira P."/>
            <person name="Barriuso J."/>
            <person name="Kellner H."/>
            <person name="Castanera R."/>
            <person name="Alfaro M."/>
            <person name="Ramirez L."/>
            <person name="Pisabarro A.G."/>
            <person name="Kuo A."/>
            <person name="Tritt A."/>
            <person name="Lipzen A."/>
            <person name="He G."/>
            <person name="Yan M."/>
            <person name="Ng V."/>
            <person name="Cullen D."/>
            <person name="Martin F."/>
            <person name="Rosso M.-N."/>
            <person name="Henrissat B."/>
            <person name="Hibbett D."/>
            <person name="Martinez A.T."/>
            <person name="Grigoriev I.V."/>
        </authorList>
    </citation>
    <scope>NUCLEOTIDE SEQUENCE</scope>
    <source>
        <strain evidence="2">ATCC 90797</strain>
    </source>
</reference>
<evidence type="ECO:0000313" key="2">
    <source>
        <dbReference type="EMBL" id="KAF9486772.1"/>
    </source>
</evidence>
<accession>A0A9P6D0W1</accession>
<keyword evidence="3" id="KW-1185">Reference proteome</keyword>
<feature type="non-terminal residue" evidence="2">
    <location>
        <position position="1"/>
    </location>
</feature>
<dbReference type="SUPFAM" id="SSF53036">
    <property type="entry name" value="Eukaryotic RPB5 N-terminal domain"/>
    <property type="match status" value="1"/>
</dbReference>
<sequence length="156" mass="17732">ARLWKVNRTIHELVNDRGFLVSDEEIPTDLATFRATYAPHGSPDHSQLNFVTSSKTNLSVGIKTMRKLLDILEEKSINRGIIMFPGNMKVIVAMTAQYGLEELSTCCETSERYASYCICFWRLTVANDTLLFTALLLSYLWASTQHFSYVPSIQLM</sequence>
<dbReference type="GO" id="GO:0003899">
    <property type="term" value="F:DNA-directed RNA polymerase activity"/>
    <property type="evidence" value="ECO:0007669"/>
    <property type="project" value="InterPro"/>
</dbReference>
<feature type="domain" description="RNA polymerase Rpb5 N-terminal" evidence="1">
    <location>
        <begin position="1"/>
        <end position="92"/>
    </location>
</feature>